<dbReference type="AlphaFoldDB" id="A0A0B7ADZ6"/>
<dbReference type="EMBL" id="HACG01031324">
    <property type="protein sequence ID" value="CEK78189.1"/>
    <property type="molecule type" value="Transcribed_RNA"/>
</dbReference>
<name>A0A0B7ADZ6_9EUPU</name>
<protein>
    <submittedName>
        <fullName evidence="2">Uncharacterized protein</fullName>
    </submittedName>
</protein>
<proteinExistence type="predicted"/>
<feature type="non-terminal residue" evidence="2">
    <location>
        <position position="49"/>
    </location>
</feature>
<gene>
    <name evidence="2" type="primary">ORF108787</name>
    <name evidence="1" type="synonym">ORF108782</name>
</gene>
<evidence type="ECO:0000313" key="2">
    <source>
        <dbReference type="EMBL" id="CEK78190.1"/>
    </source>
</evidence>
<dbReference type="EMBL" id="HACG01031325">
    <property type="protein sequence ID" value="CEK78190.1"/>
    <property type="molecule type" value="Transcribed_RNA"/>
</dbReference>
<sequence>MTVLRLWVPHHQGLATNNRLSPPLAIIIFYLNMLFDPKEICLKMTTWSA</sequence>
<accession>A0A0B7ADZ6</accession>
<organism evidence="2">
    <name type="scientific">Arion vulgaris</name>
    <dbReference type="NCBI Taxonomy" id="1028688"/>
    <lineage>
        <taxon>Eukaryota</taxon>
        <taxon>Metazoa</taxon>
        <taxon>Spiralia</taxon>
        <taxon>Lophotrochozoa</taxon>
        <taxon>Mollusca</taxon>
        <taxon>Gastropoda</taxon>
        <taxon>Heterobranchia</taxon>
        <taxon>Euthyneura</taxon>
        <taxon>Panpulmonata</taxon>
        <taxon>Eupulmonata</taxon>
        <taxon>Stylommatophora</taxon>
        <taxon>Helicina</taxon>
        <taxon>Arionoidea</taxon>
        <taxon>Arionidae</taxon>
        <taxon>Arion</taxon>
    </lineage>
</organism>
<reference evidence="2" key="1">
    <citation type="submission" date="2014-12" db="EMBL/GenBank/DDBJ databases">
        <title>Insight into the proteome of Arion vulgaris.</title>
        <authorList>
            <person name="Aradska J."/>
            <person name="Bulat T."/>
            <person name="Smidak R."/>
            <person name="Sarate P."/>
            <person name="Gangsoo J."/>
            <person name="Sialana F."/>
            <person name="Bilban M."/>
            <person name="Lubec G."/>
        </authorList>
    </citation>
    <scope>NUCLEOTIDE SEQUENCE</scope>
    <source>
        <tissue evidence="2">Skin</tissue>
    </source>
</reference>
<evidence type="ECO:0000313" key="1">
    <source>
        <dbReference type="EMBL" id="CEK78189.1"/>
    </source>
</evidence>